<dbReference type="Pfam" id="PF12770">
    <property type="entry name" value="CHAT"/>
    <property type="match status" value="1"/>
</dbReference>
<evidence type="ECO:0000313" key="4">
    <source>
        <dbReference type="Proteomes" id="UP000572754"/>
    </source>
</evidence>
<dbReference type="EMBL" id="JAAQPE010000464">
    <property type="protein sequence ID" value="KAF5662334.1"/>
    <property type="molecule type" value="Genomic_DNA"/>
</dbReference>
<keyword evidence="4" id="KW-1185">Reference proteome</keyword>
<gene>
    <name evidence="3" type="ORF">FCIRC_11553</name>
</gene>
<reference evidence="3 4" key="2">
    <citation type="submission" date="2020-05" db="EMBL/GenBank/DDBJ databases">
        <title>Identification and distribution of gene clusters putatively required for synthesis of sphingolipid metabolism inhibitors in phylogenetically diverse species of the filamentous fungus Fusarium.</title>
        <authorList>
            <person name="Kim H.-S."/>
            <person name="Busman M."/>
            <person name="Brown D.W."/>
            <person name="Divon H."/>
            <person name="Uhlig S."/>
            <person name="Proctor R.H."/>
        </authorList>
    </citation>
    <scope>NUCLEOTIDE SEQUENCE [LARGE SCALE GENOMIC DNA]</scope>
    <source>
        <strain evidence="3 4">NRRL 25331</strain>
    </source>
</reference>
<comment type="caution">
    <text evidence="3">The sequence shown here is derived from an EMBL/GenBank/DDBJ whole genome shotgun (WGS) entry which is preliminary data.</text>
</comment>
<accession>A0A8H5SYI6</accession>
<protein>
    <submittedName>
        <fullName evidence="3">Tpr domain-containing protein</fullName>
    </submittedName>
</protein>
<sequence>MSASPHFAFCSDFGRTSAVAFSTPINSPFPLEHYSRLVIPPELDHDNQVTNLEARVLEDICRTMIGDGPRKPVKPHLLAYLEFIMFLKTSSPKWADLAIKHQNQALDEAQSSAVDHKNTSMIRHNLVVFKVHLWNNTDNTDDAGDLEDAIIHAEVINSDDAIHHPSRGIYEKELHVLRNIKEKVRASPLYETLLVTAVVEDLFQGMEGIAKAVAGKKWSLICERVRGLLRLVVFSQPVRSGLAEIFAMSTILRARGTSKDESCYQAQNLVDDLNMVFHDLKDLPFGLSRCYYLGTLGKALHRQFIRSPDIAILIQAEKTLELAITMSSEDDVSRAWEVIKWHPLQALSAIPGTTLDFGHGHRQFTRAFYVSALTEVKLALHRSGQAGTYLDDVMALCKSCWERVEKGDTGALEVGLGLVYCYEALSSRSDKATVEMYRDASLILDKLLFQAPPSARGELLHLRSHFSMKWWTDSREISKLNRAIEDGELAEKLISFDNKYRTSLLNDLAHSLLTKFSLTIEDQNLLERAIELTTEALDTIESAEIIHGDVDKTKLASKARCLYLRGTGFQFRSVFSGDRGLFKESSRTFGLYLTLAQELGEEEVQDLLEQLTLSRCQYWHQTNDPEILDDISTSIEQIKERLENMTTEYSDTERVELKLLLCRCLVVRSGIQNNKEDSKDLQRLAYELQESGDDALQEIFQHLYENDKDPTTLNQTIDVCWKAWDLVNNAQTTGTTIVDTPLKSGMLVSLAKLLLERNEKAPIGGDVSKALNCLELCLKSESTSPAIYLRAASLLFDPVFFSNENLDPHFLAAVTKRAIHLLPRVVPRNLNREDMQRSLVPCTGIASAAAASAIAVGSSPGEALELLEVGRGILARHHLNFRANRSGVGFSDYDNATRPFFTLFQQRMSHLDPAMRDASLDAVGYCHRASKAYEGNRKVERMLEAFEDSSKDNMTLLREPKATDMRNVVGDGLIIVINPSFCCDAIIVRKDSISSFHLEHLNMGTVYAMAKVLSWMRSHPVARTRSKVMRSSLIVLLIWLWESFVEPILAHLDLLRTPREGEKWPRVCWIATGILSQFPFHAAGIHSNRSYRSDEPTSALDCIVSSYSSSVMSLIVAKENALKKTRKAHRNISMVLASMEEQTSSLRHLPYVREECEAIRNILSQSTQPIDIKEPKPLTRETILSALETCDIFHFAGHGASFTKNPDNGCLYLADWKDNPLTVRDIAGLQVYQRAPWLAYLSACSTGTNSTDQLRDEAVHLVGAFQLAGFQHVIGSFWSVYDSRSRAVAEDFYSFFDGQLGEGQDVALALHLSVRKLRNVSCKLSTFHKADETRLSTSTESSLPGDQQPNDALKKQIEEVMSRGDLDGMGQDYARSFFDSSSDIFLDCIREAELVKDEEDQSETEMDDHMIWVSYFHVGL</sequence>
<name>A0A8H5SYI6_FUSCI</name>
<evidence type="ECO:0000256" key="1">
    <source>
        <dbReference type="SAM" id="Coils"/>
    </source>
</evidence>
<reference evidence="4" key="1">
    <citation type="journal article" date="2020" name="BMC Genomics">
        <title>Correction to: Identification and distribution of gene clusters required for synthesis of sphingolipid metabolism inhibitors in diverse species of the filamentous fungus Fusarium.</title>
        <authorList>
            <person name="Kim H.S."/>
            <person name="Lohmar J.M."/>
            <person name="Busman M."/>
            <person name="Brown D.W."/>
            <person name="Naumann T.A."/>
            <person name="Divon H.H."/>
            <person name="Lysoe E."/>
            <person name="Uhlig S."/>
            <person name="Proctor R.H."/>
        </authorList>
    </citation>
    <scope>NUCLEOTIDE SEQUENCE [LARGE SCALE GENOMIC DNA]</scope>
    <source>
        <strain evidence="4">NRRL 25331</strain>
    </source>
</reference>
<evidence type="ECO:0000259" key="2">
    <source>
        <dbReference type="Pfam" id="PF12770"/>
    </source>
</evidence>
<dbReference type="InterPro" id="IPR024983">
    <property type="entry name" value="CHAT_dom"/>
</dbReference>
<feature type="domain" description="CHAT" evidence="2">
    <location>
        <begin position="1038"/>
        <end position="1323"/>
    </location>
</feature>
<dbReference type="Proteomes" id="UP000572754">
    <property type="component" value="Unassembled WGS sequence"/>
</dbReference>
<keyword evidence="1" id="KW-0175">Coiled coil</keyword>
<evidence type="ECO:0000313" key="3">
    <source>
        <dbReference type="EMBL" id="KAF5662334.1"/>
    </source>
</evidence>
<organism evidence="3 4">
    <name type="scientific">Fusarium circinatum</name>
    <name type="common">Pitch canker fungus</name>
    <name type="synonym">Gibberella circinata</name>
    <dbReference type="NCBI Taxonomy" id="48490"/>
    <lineage>
        <taxon>Eukaryota</taxon>
        <taxon>Fungi</taxon>
        <taxon>Dikarya</taxon>
        <taxon>Ascomycota</taxon>
        <taxon>Pezizomycotina</taxon>
        <taxon>Sordariomycetes</taxon>
        <taxon>Hypocreomycetidae</taxon>
        <taxon>Hypocreales</taxon>
        <taxon>Nectriaceae</taxon>
        <taxon>Fusarium</taxon>
        <taxon>Fusarium fujikuroi species complex</taxon>
    </lineage>
</organism>
<feature type="coiled-coil region" evidence="1">
    <location>
        <begin position="628"/>
        <end position="655"/>
    </location>
</feature>
<proteinExistence type="predicted"/>